<evidence type="ECO:0000313" key="2">
    <source>
        <dbReference type="Proteomes" id="UP001203297"/>
    </source>
</evidence>
<keyword evidence="2" id="KW-1185">Reference proteome</keyword>
<dbReference type="EMBL" id="WTXG01000003">
    <property type="protein sequence ID" value="KAI0306442.1"/>
    <property type="molecule type" value="Genomic_DNA"/>
</dbReference>
<proteinExistence type="predicted"/>
<dbReference type="InterPro" id="IPR018796">
    <property type="entry name" value="COA8"/>
</dbReference>
<protein>
    <submittedName>
        <fullName evidence="1">Uncharacterized protein</fullName>
    </submittedName>
</protein>
<dbReference type="AlphaFoldDB" id="A0AAD4MC35"/>
<sequence length="97" mass="11614">MLIHFKNYWLYLHTPYVLSMKANTRFEAAKEAIVNGIPAHATSEQREDHLGEFYKNWVLQEATRQQEYNSEWRRRSMEGIKLAARVSYQKFKARFTS</sequence>
<comment type="caution">
    <text evidence="1">The sequence shown here is derived from an EMBL/GenBank/DDBJ whole genome shotgun (WGS) entry which is preliminary data.</text>
</comment>
<organism evidence="1 2">
    <name type="scientific">Multifurca ochricompacta</name>
    <dbReference type="NCBI Taxonomy" id="376703"/>
    <lineage>
        <taxon>Eukaryota</taxon>
        <taxon>Fungi</taxon>
        <taxon>Dikarya</taxon>
        <taxon>Basidiomycota</taxon>
        <taxon>Agaricomycotina</taxon>
        <taxon>Agaricomycetes</taxon>
        <taxon>Russulales</taxon>
        <taxon>Russulaceae</taxon>
        <taxon>Multifurca</taxon>
    </lineage>
</organism>
<dbReference type="Proteomes" id="UP001203297">
    <property type="component" value="Unassembled WGS sequence"/>
</dbReference>
<gene>
    <name evidence="1" type="ORF">B0F90DRAFT_1689998</name>
</gene>
<dbReference type="Pfam" id="PF10231">
    <property type="entry name" value="COA8"/>
    <property type="match status" value="1"/>
</dbReference>
<accession>A0AAD4MC35</accession>
<evidence type="ECO:0000313" key="1">
    <source>
        <dbReference type="EMBL" id="KAI0306442.1"/>
    </source>
</evidence>
<name>A0AAD4MC35_9AGAM</name>
<dbReference type="GO" id="GO:0097193">
    <property type="term" value="P:intrinsic apoptotic signaling pathway"/>
    <property type="evidence" value="ECO:0007669"/>
    <property type="project" value="InterPro"/>
</dbReference>
<reference evidence="1" key="1">
    <citation type="journal article" date="2022" name="New Phytol.">
        <title>Evolutionary transition to the ectomycorrhizal habit in the genomes of a hyperdiverse lineage of mushroom-forming fungi.</title>
        <authorList>
            <person name="Looney B."/>
            <person name="Miyauchi S."/>
            <person name="Morin E."/>
            <person name="Drula E."/>
            <person name="Courty P.E."/>
            <person name="Kohler A."/>
            <person name="Kuo A."/>
            <person name="LaButti K."/>
            <person name="Pangilinan J."/>
            <person name="Lipzen A."/>
            <person name="Riley R."/>
            <person name="Andreopoulos W."/>
            <person name="He G."/>
            <person name="Johnson J."/>
            <person name="Nolan M."/>
            <person name="Tritt A."/>
            <person name="Barry K.W."/>
            <person name="Grigoriev I.V."/>
            <person name="Nagy L.G."/>
            <person name="Hibbett D."/>
            <person name="Henrissat B."/>
            <person name="Matheny P.B."/>
            <person name="Labbe J."/>
            <person name="Martin F.M."/>
        </authorList>
    </citation>
    <scope>NUCLEOTIDE SEQUENCE</scope>
    <source>
        <strain evidence="1">BPL690</strain>
    </source>
</reference>